<keyword evidence="3" id="KW-1185">Reference proteome</keyword>
<reference evidence="2" key="1">
    <citation type="submission" date="2021-02" db="EMBL/GenBank/DDBJ databases">
        <authorList>
            <person name="Dougan E. K."/>
            <person name="Rhodes N."/>
            <person name="Thang M."/>
            <person name="Chan C."/>
        </authorList>
    </citation>
    <scope>NUCLEOTIDE SEQUENCE</scope>
</reference>
<organism evidence="2 3">
    <name type="scientific">Symbiodinium pilosum</name>
    <name type="common">Dinoflagellate</name>
    <dbReference type="NCBI Taxonomy" id="2952"/>
    <lineage>
        <taxon>Eukaryota</taxon>
        <taxon>Sar</taxon>
        <taxon>Alveolata</taxon>
        <taxon>Dinophyceae</taxon>
        <taxon>Suessiales</taxon>
        <taxon>Symbiodiniaceae</taxon>
        <taxon>Symbiodinium</taxon>
    </lineage>
</organism>
<name>A0A812WSR0_SYMPI</name>
<dbReference type="EMBL" id="CAJNIZ010044376">
    <property type="protein sequence ID" value="CAE7686630.1"/>
    <property type="molecule type" value="Genomic_DNA"/>
</dbReference>
<evidence type="ECO:0000256" key="1">
    <source>
        <dbReference type="SAM" id="MobiDB-lite"/>
    </source>
</evidence>
<gene>
    <name evidence="2" type="primary">HNRNPUL1</name>
    <name evidence="2" type="ORF">SPIL2461_LOCUS19213</name>
</gene>
<dbReference type="Proteomes" id="UP000649617">
    <property type="component" value="Unassembled WGS sequence"/>
</dbReference>
<evidence type="ECO:0000313" key="3">
    <source>
        <dbReference type="Proteomes" id="UP000649617"/>
    </source>
</evidence>
<dbReference type="AlphaFoldDB" id="A0A812WSR0"/>
<sequence length="113" mass="12206">MAEPAAKKQKIEEEATEAAPEKADEPEVEQEKDAVDSKGVKLKEKVTFLTADTTLNVVVSSNSNLLLPLSDGGIRHLLAGARTNVGLKSGRYMFEAKMVEQVARADEGNKPQP</sequence>
<accession>A0A812WSR0</accession>
<protein>
    <submittedName>
        <fullName evidence="2">HNRNPUL1 protein</fullName>
    </submittedName>
</protein>
<feature type="non-terminal residue" evidence="2">
    <location>
        <position position="1"/>
    </location>
</feature>
<comment type="caution">
    <text evidence="2">The sequence shown here is derived from an EMBL/GenBank/DDBJ whole genome shotgun (WGS) entry which is preliminary data.</text>
</comment>
<evidence type="ECO:0000313" key="2">
    <source>
        <dbReference type="EMBL" id="CAE7686630.1"/>
    </source>
</evidence>
<dbReference type="OrthoDB" id="445357at2759"/>
<proteinExistence type="predicted"/>
<feature type="region of interest" description="Disordered" evidence="1">
    <location>
        <begin position="1"/>
        <end position="37"/>
    </location>
</feature>